<proteinExistence type="predicted"/>
<evidence type="ECO:0000256" key="2">
    <source>
        <dbReference type="ARBA" id="ARBA00022692"/>
    </source>
</evidence>
<dbReference type="GO" id="GO:0016020">
    <property type="term" value="C:membrane"/>
    <property type="evidence" value="ECO:0007669"/>
    <property type="project" value="UniProtKB-SubCell"/>
</dbReference>
<feature type="transmembrane region" description="Helical" evidence="5">
    <location>
        <begin position="102"/>
        <end position="120"/>
    </location>
</feature>
<keyword evidence="2 5" id="KW-0812">Transmembrane</keyword>
<dbReference type="EMBL" id="CP012673">
    <property type="protein sequence ID" value="AUX39711.1"/>
    <property type="molecule type" value="Genomic_DNA"/>
</dbReference>
<evidence type="ECO:0000256" key="3">
    <source>
        <dbReference type="ARBA" id="ARBA00022989"/>
    </source>
</evidence>
<comment type="subcellular location">
    <subcellularLocation>
        <location evidence="1">Membrane</location>
        <topology evidence="1">Multi-pass membrane protein</topology>
    </subcellularLocation>
</comment>
<feature type="transmembrane region" description="Helical" evidence="5">
    <location>
        <begin position="44"/>
        <end position="62"/>
    </location>
</feature>
<evidence type="ECO:0000313" key="7">
    <source>
        <dbReference type="Proteomes" id="UP000238348"/>
    </source>
</evidence>
<dbReference type="OrthoDB" id="9811373at2"/>
<feature type="transmembrane region" description="Helical" evidence="5">
    <location>
        <begin position="74"/>
        <end position="95"/>
    </location>
</feature>
<dbReference type="AlphaFoldDB" id="A0A2L0EK90"/>
<protein>
    <submittedName>
        <fullName evidence="6">Membrane protein</fullName>
    </submittedName>
</protein>
<evidence type="ECO:0000256" key="1">
    <source>
        <dbReference type="ARBA" id="ARBA00004141"/>
    </source>
</evidence>
<keyword evidence="4 5" id="KW-0472">Membrane</keyword>
<evidence type="ECO:0000256" key="5">
    <source>
        <dbReference type="SAM" id="Phobius"/>
    </source>
</evidence>
<sequence length="163" mass="17016">MTTIIASIEHHDQHSATLHGPGPSSAVAASGAAPSRRALWGGRVLSGLAVLFLTFDAAIKVLGLVPAEQGTAQLGFPVSLVPTLGVIQIACLVTYLIPRTAVLGAILWTGYLGGAVAIHVRVGSPLFSHTLFPIYVAALLWAGLWLRDRRARALLAAPSALDR</sequence>
<dbReference type="InterPro" id="IPR032808">
    <property type="entry name" value="DoxX"/>
</dbReference>
<reference evidence="6 7" key="1">
    <citation type="submission" date="2015-09" db="EMBL/GenBank/DDBJ databases">
        <title>Sorangium comparison.</title>
        <authorList>
            <person name="Zaburannyi N."/>
            <person name="Bunk B."/>
            <person name="Overmann J."/>
            <person name="Mueller R."/>
        </authorList>
    </citation>
    <scope>NUCLEOTIDE SEQUENCE [LARGE SCALE GENOMIC DNA]</scope>
    <source>
        <strain evidence="6 7">So ce26</strain>
    </source>
</reference>
<gene>
    <name evidence="6" type="primary">spr</name>
    <name evidence="6" type="ORF">SOCE26_011060</name>
</gene>
<evidence type="ECO:0000256" key="4">
    <source>
        <dbReference type="ARBA" id="ARBA00023136"/>
    </source>
</evidence>
<organism evidence="6 7">
    <name type="scientific">Sorangium cellulosum</name>
    <name type="common">Polyangium cellulosum</name>
    <dbReference type="NCBI Taxonomy" id="56"/>
    <lineage>
        <taxon>Bacteria</taxon>
        <taxon>Pseudomonadati</taxon>
        <taxon>Myxococcota</taxon>
        <taxon>Polyangia</taxon>
        <taxon>Polyangiales</taxon>
        <taxon>Polyangiaceae</taxon>
        <taxon>Sorangium</taxon>
    </lineage>
</organism>
<accession>A0A2L0EK90</accession>
<dbReference type="Proteomes" id="UP000238348">
    <property type="component" value="Chromosome"/>
</dbReference>
<dbReference type="RefSeq" id="WP_104977636.1">
    <property type="nucleotide sequence ID" value="NZ_CP012673.1"/>
</dbReference>
<keyword evidence="3 5" id="KW-1133">Transmembrane helix</keyword>
<feature type="transmembrane region" description="Helical" evidence="5">
    <location>
        <begin position="126"/>
        <end position="146"/>
    </location>
</feature>
<evidence type="ECO:0000313" key="6">
    <source>
        <dbReference type="EMBL" id="AUX39711.1"/>
    </source>
</evidence>
<dbReference type="Pfam" id="PF13564">
    <property type="entry name" value="DoxX_2"/>
    <property type="match status" value="1"/>
</dbReference>
<name>A0A2L0EK90_SORCE</name>